<reference evidence="1 2" key="1">
    <citation type="journal article" date="2016" name="Antonie Van Leeuwenhoek">
        <title>Photobacterium sanguinicancri sp. nov. isolated from marine animals.</title>
        <authorList>
            <person name="Gomez-Gil B."/>
            <person name="Roque A."/>
            <person name="Rotllant G."/>
            <person name="Romalde J.L."/>
            <person name="Doce A."/>
            <person name="Eggermont M."/>
            <person name="Defoirdt T."/>
        </authorList>
    </citation>
    <scope>NUCLEOTIDE SEQUENCE [LARGE SCALE GENOMIC DNA]</scope>
    <source>
        <strain evidence="1 2">CAIM 1827</strain>
    </source>
</reference>
<comment type="caution">
    <text evidence="1">The sequence shown here is derived from an EMBL/GenBank/DDBJ whole genome shotgun (WGS) entry which is preliminary data.</text>
</comment>
<accession>A0ABX4FUK7</accession>
<organism evidence="1 2">
    <name type="scientific">Photobacterium sanguinicancri</name>
    <dbReference type="NCBI Taxonomy" id="875932"/>
    <lineage>
        <taxon>Bacteria</taxon>
        <taxon>Pseudomonadati</taxon>
        <taxon>Pseudomonadota</taxon>
        <taxon>Gammaproteobacteria</taxon>
        <taxon>Vibrionales</taxon>
        <taxon>Vibrionaceae</taxon>
        <taxon>Photobacterium</taxon>
    </lineage>
</organism>
<name>A0ABX4FUK7_9GAMM</name>
<proteinExistence type="predicted"/>
<keyword evidence="2" id="KW-1185">Reference proteome</keyword>
<evidence type="ECO:0000313" key="1">
    <source>
        <dbReference type="EMBL" id="OZS42566.1"/>
    </source>
</evidence>
<dbReference type="Pfam" id="PF19991">
    <property type="entry name" value="HMA_2"/>
    <property type="match status" value="1"/>
</dbReference>
<dbReference type="EMBL" id="NOIF01000143">
    <property type="protein sequence ID" value="OZS42566.1"/>
    <property type="molecule type" value="Genomic_DNA"/>
</dbReference>
<sequence>MLAHLATFNRADIENTLQSIAAFKQYKINNATGSLLIEYDANIVKPHLIEALFSESEQEAEQACYALAACLEQ</sequence>
<gene>
    <name evidence="1" type="ORF">ASV53_17810</name>
</gene>
<dbReference type="Proteomes" id="UP000215999">
    <property type="component" value="Unassembled WGS sequence"/>
</dbReference>
<evidence type="ECO:0000313" key="2">
    <source>
        <dbReference type="Proteomes" id="UP000215999"/>
    </source>
</evidence>
<protein>
    <recommendedName>
        <fullName evidence="3">Cation transporter</fullName>
    </recommendedName>
</protein>
<evidence type="ECO:0008006" key="3">
    <source>
        <dbReference type="Google" id="ProtNLM"/>
    </source>
</evidence>